<sequence>MKTLMIIISLSFTICYGFVSAQTADAVYVQAMTKTVAKLDSSYTVPLLRQQKNQFDRIASKYTKEWLPVYYSAFCNIQSVYMNPKADGNAILLDEAKEKLSGLDKFQDIDKSEINTLWGYYYTAFISLDPQTNGAKYFGQVISFYKEAIAQNEQNPRPLFLLAFFKTNLPAFMQQGKDLCAELSKAEELYKTEDRNSITPHWGEEFLQMLKSKCVGSVQNQ</sequence>
<organism evidence="2 3">
    <name type="scientific">Dysgonomonas capnocytophagoides</name>
    <dbReference type="NCBI Taxonomy" id="45254"/>
    <lineage>
        <taxon>Bacteria</taxon>
        <taxon>Pseudomonadati</taxon>
        <taxon>Bacteroidota</taxon>
        <taxon>Bacteroidia</taxon>
        <taxon>Bacteroidales</taxon>
        <taxon>Dysgonomonadaceae</taxon>
        <taxon>Dysgonomonas</taxon>
    </lineage>
</organism>
<dbReference type="Proteomes" id="UP000297861">
    <property type="component" value="Unassembled WGS sequence"/>
</dbReference>
<keyword evidence="3" id="KW-1185">Reference proteome</keyword>
<keyword evidence="1" id="KW-0732">Signal</keyword>
<feature type="chain" id="PRO_5021431795" description="DUF4919 domain-containing protein" evidence="1">
    <location>
        <begin position="22"/>
        <end position="221"/>
    </location>
</feature>
<gene>
    <name evidence="2" type="ORF">E2605_11365</name>
</gene>
<dbReference type="STRING" id="1121485.GCA_000426485_00619"/>
<evidence type="ECO:0008006" key="4">
    <source>
        <dbReference type="Google" id="ProtNLM"/>
    </source>
</evidence>
<dbReference type="EMBL" id="SOML01000006">
    <property type="protein sequence ID" value="TFD96184.1"/>
    <property type="molecule type" value="Genomic_DNA"/>
</dbReference>
<dbReference type="RefSeq" id="WP_026627874.1">
    <property type="nucleotide sequence ID" value="NZ_JAWZLG010000015.1"/>
</dbReference>
<reference evidence="2 3" key="1">
    <citation type="submission" date="2019-03" db="EMBL/GenBank/DDBJ databases">
        <title>San Antonio Military Medical Center submission to MRSN (WRAIR), pending publication.</title>
        <authorList>
            <person name="Blyth D.M."/>
            <person name="Mccarthy S.L."/>
            <person name="Schall S.E."/>
            <person name="Stam J.A."/>
            <person name="Ong A.C."/>
            <person name="Mcgann P.T."/>
        </authorList>
    </citation>
    <scope>NUCLEOTIDE SEQUENCE [LARGE SCALE GENOMIC DNA]</scope>
    <source>
        <strain evidence="2 3">MRSN571793</strain>
    </source>
</reference>
<feature type="signal peptide" evidence="1">
    <location>
        <begin position="1"/>
        <end position="21"/>
    </location>
</feature>
<dbReference type="OrthoDB" id="1150971at2"/>
<name>A0A4Y8L210_9BACT</name>
<evidence type="ECO:0000313" key="3">
    <source>
        <dbReference type="Proteomes" id="UP000297861"/>
    </source>
</evidence>
<comment type="caution">
    <text evidence="2">The sequence shown here is derived from an EMBL/GenBank/DDBJ whole genome shotgun (WGS) entry which is preliminary data.</text>
</comment>
<evidence type="ECO:0000256" key="1">
    <source>
        <dbReference type="SAM" id="SignalP"/>
    </source>
</evidence>
<dbReference type="AlphaFoldDB" id="A0A4Y8L210"/>
<proteinExistence type="predicted"/>
<protein>
    <recommendedName>
        <fullName evidence="4">DUF4919 domain-containing protein</fullName>
    </recommendedName>
</protein>
<evidence type="ECO:0000313" key="2">
    <source>
        <dbReference type="EMBL" id="TFD96184.1"/>
    </source>
</evidence>
<accession>A0A4Y8L210</accession>